<comment type="caution">
    <text evidence="1">The sequence shown here is derived from an EMBL/GenBank/DDBJ whole genome shotgun (WGS) entry which is preliminary data.</text>
</comment>
<dbReference type="STRING" id="1539051.AL01_01130"/>
<dbReference type="AlphaFoldDB" id="A0A1S8GRK9"/>
<sequence length="83" mass="8389">MKPLHWLRQPTTLQGLSLIIAGLAGAVTGGIDANLASTLLIAAVPLLLPDNSTARTVASAAIPPVVEVLEKNATAGKEPSKPG</sequence>
<gene>
    <name evidence="1" type="ORF">AL01_01130</name>
</gene>
<evidence type="ECO:0000313" key="2">
    <source>
        <dbReference type="Proteomes" id="UP000200980"/>
    </source>
</evidence>
<proteinExistence type="predicted"/>
<reference evidence="1 2" key="1">
    <citation type="journal article" date="2016" name="PLoS ONE">
        <title>Whole-Genome Sequence Analysis of Bombella intestini LMG 28161T, a Novel Acetic Acid Bacterium Isolated from the Crop of a Red-Tailed Bumble Bee, Bombus lapidarius.</title>
        <authorList>
            <person name="Li L."/>
            <person name="Illeghems K."/>
            <person name="Van Kerrebroeck S."/>
            <person name="Borremans W."/>
            <person name="Cleenwerck I."/>
            <person name="Smagghe G."/>
            <person name="De Vuyst L."/>
            <person name="Vandamme P."/>
        </authorList>
    </citation>
    <scope>NUCLEOTIDE SEQUENCE [LARGE SCALE GENOMIC DNA]</scope>
    <source>
        <strain evidence="1 2">R-52487</strain>
    </source>
</reference>
<accession>A0A1S8GRK9</accession>
<protein>
    <submittedName>
        <fullName evidence="1">Uncharacterized protein</fullName>
    </submittedName>
</protein>
<keyword evidence="2" id="KW-1185">Reference proteome</keyword>
<dbReference type="RefSeq" id="WP_077395426.1">
    <property type="nucleotide sequence ID" value="NZ_JATM01000001.1"/>
</dbReference>
<name>A0A1S8GRK9_9PROT</name>
<dbReference type="OrthoDB" id="7226139at2"/>
<dbReference type="EMBL" id="JATM01000001">
    <property type="protein sequence ID" value="OOL19615.1"/>
    <property type="molecule type" value="Genomic_DNA"/>
</dbReference>
<dbReference type="Proteomes" id="UP000200980">
    <property type="component" value="Unassembled WGS sequence"/>
</dbReference>
<evidence type="ECO:0000313" key="1">
    <source>
        <dbReference type="EMBL" id="OOL19615.1"/>
    </source>
</evidence>
<organism evidence="1 2">
    <name type="scientific">Bombella intestini</name>
    <dbReference type="NCBI Taxonomy" id="1539051"/>
    <lineage>
        <taxon>Bacteria</taxon>
        <taxon>Pseudomonadati</taxon>
        <taxon>Pseudomonadota</taxon>
        <taxon>Alphaproteobacteria</taxon>
        <taxon>Acetobacterales</taxon>
        <taxon>Acetobacteraceae</taxon>
        <taxon>Bombella</taxon>
    </lineage>
</organism>